<dbReference type="PANTHER" id="PTHR14583:SF0">
    <property type="entry name" value="BREAK REPAIR MEIOTIC RECOMBINASE RECRUITMENT FACTOR 1"/>
    <property type="match status" value="1"/>
</dbReference>
<dbReference type="InterPro" id="IPR031441">
    <property type="entry name" value="Brme1"/>
</dbReference>
<evidence type="ECO:0000313" key="2">
    <source>
        <dbReference type="Ensembl" id="ENSOGAP00000015869.1"/>
    </source>
</evidence>
<sequence length="608" mass="64209">SLPEEETGARSRLLLGKPERDSAALPLSQNPIRRFVPQFPNPRKTVARKAETREEDLRSGAFSLETLPEPSAQQAGSQHMEESLGITVQESREQMQAEGTLPEQSSQNLMNSMPGSGDSQPKASLEGGAGPSTSEMASQDHLLEQGTNTLHGGNLGNSGPEMEKGWVPGSGGHKGYLLSSSVERKEPDGAAPQEGGAQWGPGADLPRGPWEEGDSIPSTPASAPPSAPAWRPGPATWCLEPRFAAQDPPDLWQIPYGTGGGPEWSGNSLGCSSLGVAAIADLNMDQPELEERALEVSGPDEHANSRLPASLGGKALDRGHKMAVPGFTPLTGEISEGRGGVGWEDKFPDNIPVGPATSLTLASRNQEPTMGSGDSCYLAPDTGPGVSQKQVVGFDQKVAELGSQSHEQDPKGPSLSPQGSGLLECTEAVDGPPQETPAYQGSPDTPADPGAWQPDHPHSADQATWGGSSQVDLDFLPDSEIQKALDASDFESLPEQLFPSGSRLDPCWPDPSPCTSGDPVEVAKAQPRPCVGIQACEASRMEDATDVVRGLIVELSNLNRLIMSAHRDLEAFKRLSYRKTKPAGKGPLPYSSKVAGILPQGEQLWRDS</sequence>
<feature type="region of interest" description="Disordered" evidence="1">
    <location>
        <begin position="293"/>
        <end position="473"/>
    </location>
</feature>
<dbReference type="InParanoid" id="H0XIC9"/>
<dbReference type="Pfam" id="PF15710">
    <property type="entry name" value="Brme1"/>
    <property type="match status" value="1"/>
</dbReference>
<name>H0XIC9_OTOGA</name>
<dbReference type="EMBL" id="AAQR03140424">
    <property type="status" value="NOT_ANNOTATED_CDS"/>
    <property type="molecule type" value="Genomic_DNA"/>
</dbReference>
<dbReference type="Ensembl" id="ENSOGAT00000032887.1">
    <property type="protein sequence ID" value="ENSOGAP00000015869.1"/>
    <property type="gene ID" value="ENSOGAG00000027547.1"/>
</dbReference>
<dbReference type="GeneTree" id="ENSGT00390000016855"/>
<accession>H0XIC9</accession>
<dbReference type="PANTHER" id="PTHR14583">
    <property type="entry name" value="UNCHARACTERIZED PROTEIN C19ORF57 FAMILY MEMBER"/>
    <property type="match status" value="1"/>
</dbReference>
<feature type="compositionally biased region" description="Basic and acidic residues" evidence="1">
    <location>
        <begin position="48"/>
        <end position="58"/>
    </location>
</feature>
<dbReference type="STRING" id="30611.ENSOGAP00000015869"/>
<dbReference type="AlphaFoldDB" id="H0XIC9"/>
<dbReference type="HOGENOM" id="CLU_029361_0_0_1"/>
<organism evidence="2 3">
    <name type="scientific">Otolemur garnettii</name>
    <name type="common">Small-eared galago</name>
    <name type="synonym">Garnett's greater bushbaby</name>
    <dbReference type="NCBI Taxonomy" id="30611"/>
    <lineage>
        <taxon>Eukaryota</taxon>
        <taxon>Metazoa</taxon>
        <taxon>Chordata</taxon>
        <taxon>Craniata</taxon>
        <taxon>Vertebrata</taxon>
        <taxon>Euteleostomi</taxon>
        <taxon>Mammalia</taxon>
        <taxon>Eutheria</taxon>
        <taxon>Euarchontoglires</taxon>
        <taxon>Primates</taxon>
        <taxon>Strepsirrhini</taxon>
        <taxon>Lorisiformes</taxon>
        <taxon>Galagidae</taxon>
        <taxon>Otolemur</taxon>
    </lineage>
</organism>
<dbReference type="FunCoup" id="H0XIC9">
    <property type="interactions" value="23"/>
</dbReference>
<feature type="compositionally biased region" description="Polar residues" evidence="1">
    <location>
        <begin position="102"/>
        <end position="122"/>
    </location>
</feature>
<dbReference type="OMA" id="HETQEPT"/>
<evidence type="ECO:0000256" key="1">
    <source>
        <dbReference type="SAM" id="MobiDB-lite"/>
    </source>
</evidence>
<protein>
    <submittedName>
        <fullName evidence="2">Break repair meiotic recombinase recruitment factor 1</fullName>
    </submittedName>
</protein>
<feature type="compositionally biased region" description="Basic and acidic residues" evidence="1">
    <location>
        <begin position="293"/>
        <end position="304"/>
    </location>
</feature>
<dbReference type="Proteomes" id="UP000005225">
    <property type="component" value="Unassembled WGS sequence"/>
</dbReference>
<evidence type="ECO:0000313" key="3">
    <source>
        <dbReference type="Proteomes" id="UP000005225"/>
    </source>
</evidence>
<dbReference type="EMBL" id="AAQR03140423">
    <property type="status" value="NOT_ANNOTATED_CDS"/>
    <property type="molecule type" value="Genomic_DNA"/>
</dbReference>
<feature type="compositionally biased region" description="Polar residues" evidence="1">
    <location>
        <begin position="357"/>
        <end position="369"/>
    </location>
</feature>
<reference evidence="3" key="1">
    <citation type="submission" date="2011-03" db="EMBL/GenBank/DDBJ databases">
        <title>Version 3 of the genome sequence of Otolemur garnettii (Bushbaby).</title>
        <authorList>
            <consortium name="The Broad Institute Genome Sequencing Platform"/>
            <person name="Di Palma F."/>
            <person name="Johnson J."/>
            <person name="Lander E.S."/>
            <person name="Lindblad-Toh K."/>
            <person name="Jaffe D.B."/>
            <person name="Gnerre S."/>
            <person name="MacCallum I."/>
            <person name="Przybylski D."/>
            <person name="Ribeiro F.J."/>
            <person name="Burton J.N."/>
            <person name="Walker B.J."/>
            <person name="Sharpe T."/>
            <person name="Hall G."/>
        </authorList>
    </citation>
    <scope>NUCLEOTIDE SEQUENCE [LARGE SCALE GENOMIC DNA]</scope>
</reference>
<dbReference type="eggNOG" id="ENOG502SVQQ">
    <property type="taxonomic scope" value="Eukaryota"/>
</dbReference>
<feature type="compositionally biased region" description="Polar residues" evidence="1">
    <location>
        <begin position="461"/>
        <end position="471"/>
    </location>
</feature>
<dbReference type="EMBL" id="AAQR03140422">
    <property type="status" value="NOT_ANNOTATED_CDS"/>
    <property type="molecule type" value="Genomic_DNA"/>
</dbReference>
<dbReference type="GO" id="GO:1990918">
    <property type="term" value="P:double-strand break repair involved in meiotic recombination"/>
    <property type="evidence" value="ECO:0007669"/>
    <property type="project" value="InterPro"/>
</dbReference>
<reference evidence="2" key="3">
    <citation type="submission" date="2025-09" db="UniProtKB">
        <authorList>
            <consortium name="Ensembl"/>
        </authorList>
    </citation>
    <scope>IDENTIFICATION</scope>
</reference>
<reference evidence="2" key="2">
    <citation type="submission" date="2025-08" db="UniProtKB">
        <authorList>
            <consortium name="Ensembl"/>
        </authorList>
    </citation>
    <scope>IDENTIFICATION</scope>
</reference>
<keyword evidence="3" id="KW-1185">Reference proteome</keyword>
<feature type="region of interest" description="Disordered" evidence="1">
    <location>
        <begin position="1"/>
        <end position="234"/>
    </location>
</feature>
<proteinExistence type="predicted"/>